<protein>
    <submittedName>
        <fullName evidence="1">Uncharacterized protein</fullName>
    </submittedName>
</protein>
<reference evidence="1" key="1">
    <citation type="submission" date="2013-12" db="EMBL/GenBank/DDBJ databases">
        <title>The Genome Sequence of Aphanomyces invadans NJM9701.</title>
        <authorList>
            <consortium name="The Broad Institute Genomics Platform"/>
            <person name="Russ C."/>
            <person name="Tyler B."/>
            <person name="van West P."/>
            <person name="Dieguez-Uribeondo J."/>
            <person name="Young S.K."/>
            <person name="Zeng Q."/>
            <person name="Gargeya S."/>
            <person name="Fitzgerald M."/>
            <person name="Abouelleil A."/>
            <person name="Alvarado L."/>
            <person name="Chapman S.B."/>
            <person name="Gainer-Dewar J."/>
            <person name="Goldberg J."/>
            <person name="Griggs A."/>
            <person name="Gujja S."/>
            <person name="Hansen M."/>
            <person name="Howarth C."/>
            <person name="Imamovic A."/>
            <person name="Ireland A."/>
            <person name="Larimer J."/>
            <person name="McCowan C."/>
            <person name="Murphy C."/>
            <person name="Pearson M."/>
            <person name="Poon T.W."/>
            <person name="Priest M."/>
            <person name="Roberts A."/>
            <person name="Saif S."/>
            <person name="Shea T."/>
            <person name="Sykes S."/>
            <person name="Wortman J."/>
            <person name="Nusbaum C."/>
            <person name="Birren B."/>
        </authorList>
    </citation>
    <scope>NUCLEOTIDE SEQUENCE [LARGE SCALE GENOMIC DNA]</scope>
    <source>
        <strain evidence="1">NJM9701</strain>
    </source>
</reference>
<dbReference type="EMBL" id="KI913971">
    <property type="protein sequence ID" value="ETV98063.1"/>
    <property type="molecule type" value="Genomic_DNA"/>
</dbReference>
<accession>A0A024TVK8</accession>
<sequence length="130" mass="14564">MTAGNDLHAELEEALFRYQYAIAQADAAKALLEREVESVAQMHRVKDDHTTEYNGKLGVVDAMLQCPNDEDVQVWGAYMACCMTEAATGLSLGTLSRNLKKGALERHSTRIKPLLSDSNKEDRVNFCRRF</sequence>
<organism evidence="1">
    <name type="scientific">Aphanomyces invadans</name>
    <dbReference type="NCBI Taxonomy" id="157072"/>
    <lineage>
        <taxon>Eukaryota</taxon>
        <taxon>Sar</taxon>
        <taxon>Stramenopiles</taxon>
        <taxon>Oomycota</taxon>
        <taxon>Saprolegniomycetes</taxon>
        <taxon>Saprolegniales</taxon>
        <taxon>Verrucalvaceae</taxon>
        <taxon>Aphanomyces</taxon>
    </lineage>
</organism>
<proteinExistence type="predicted"/>
<name>A0A024TVK8_9STRA</name>
<evidence type="ECO:0000313" key="1">
    <source>
        <dbReference type="EMBL" id="ETV98063.1"/>
    </source>
</evidence>
<dbReference type="VEuPathDB" id="FungiDB:H310_09352"/>
<dbReference type="RefSeq" id="XP_008873624.1">
    <property type="nucleotide sequence ID" value="XM_008875402.1"/>
</dbReference>
<dbReference type="GeneID" id="20086402"/>
<dbReference type="AlphaFoldDB" id="A0A024TVK8"/>
<dbReference type="OrthoDB" id="341259at2759"/>
<gene>
    <name evidence="1" type="ORF">H310_09352</name>
</gene>